<dbReference type="InterPro" id="IPR006094">
    <property type="entry name" value="Oxid_FAD_bind_N"/>
</dbReference>
<reference evidence="4 5" key="1">
    <citation type="submission" date="2019-12" db="EMBL/GenBank/DDBJ databases">
        <title>Strain KN286 was isolated from seawater, which was collected from Caroline Seamount in the tropical western Pacific.</title>
        <authorList>
            <person name="Wang Q."/>
        </authorList>
    </citation>
    <scope>NUCLEOTIDE SEQUENCE [LARGE SCALE GENOMIC DNA]</scope>
    <source>
        <strain evidence="4 5">KN286</strain>
    </source>
</reference>
<keyword evidence="5" id="KW-1185">Reference proteome</keyword>
<dbReference type="InterPro" id="IPR016164">
    <property type="entry name" value="FAD-linked_Oxase-like_C"/>
</dbReference>
<evidence type="ECO:0000259" key="3">
    <source>
        <dbReference type="PROSITE" id="PS51387"/>
    </source>
</evidence>
<dbReference type="EMBL" id="WUWG01000003">
    <property type="protein sequence ID" value="MXU65344.1"/>
    <property type="molecule type" value="Genomic_DNA"/>
</dbReference>
<accession>A0A6B0TW05</accession>
<dbReference type="SUPFAM" id="SSF55103">
    <property type="entry name" value="FAD-linked oxidases, C-terminal domain"/>
    <property type="match status" value="1"/>
</dbReference>
<dbReference type="InterPro" id="IPR016166">
    <property type="entry name" value="FAD-bd_PCMH"/>
</dbReference>
<gene>
    <name evidence="4" type="ORF">GSH16_07775</name>
</gene>
<evidence type="ECO:0000256" key="2">
    <source>
        <dbReference type="ARBA" id="ARBA00022827"/>
    </source>
</evidence>
<dbReference type="InterPro" id="IPR036318">
    <property type="entry name" value="FAD-bd_PCMH-like_sf"/>
</dbReference>
<comment type="caution">
    <text evidence="4">The sequence shown here is derived from an EMBL/GenBank/DDBJ whole genome shotgun (WGS) entry which is preliminary data.</text>
</comment>
<dbReference type="AlphaFoldDB" id="A0A6B0TW05"/>
<evidence type="ECO:0000313" key="5">
    <source>
        <dbReference type="Proteomes" id="UP000436016"/>
    </source>
</evidence>
<keyword evidence="2" id="KW-0274">FAD</keyword>
<dbReference type="Proteomes" id="UP000436016">
    <property type="component" value="Unassembled WGS sequence"/>
</dbReference>
<evidence type="ECO:0000313" key="4">
    <source>
        <dbReference type="EMBL" id="MXU65344.1"/>
    </source>
</evidence>
<sequence>MLWKTGTFDGWGRSTPAQMDVARPEKLATLDGLMADTPAPAQGNLRSYGDAGLNSDGKAIRTVRLDRLRSFDAQSGVLDVEAGATISQILSVFAPQGFMPAVMPGTGFATIGGAIAHDVHGKNHHSAGSFAEHVESIDLIGADGTCRTVSRQTEAGTFHATLGGAGQTGVIRSAKIRLAPCPSGTMRVTERRVDGLEPFLTLLDGSRASFTVGWIDLAATGSGLGRGVLEEAEFAPATADGHDRLKPGRTVPFDAPRFALSRPIVRTFNAFYFHRIRETGQERDRPLQDFFFPLDRLHDWNRFYGKTGFRQFQCVLPEESAAGTLQTMLEEITASGLASPLAVLKKLGKGAAGPLSFPMPGFTLAVDIPNRDGTMPLMDRLHRLTAEAGGRIYLAKDSCLDAALLPDMYPDLDRFRKTVSRLDPDGLFETDLSRRLNLRGTA</sequence>
<dbReference type="Pfam" id="PF01565">
    <property type="entry name" value="FAD_binding_4"/>
    <property type="match status" value="1"/>
</dbReference>
<evidence type="ECO:0000256" key="1">
    <source>
        <dbReference type="ARBA" id="ARBA00022630"/>
    </source>
</evidence>
<dbReference type="Gene3D" id="3.30.465.10">
    <property type="match status" value="1"/>
</dbReference>
<name>A0A6B0TW05_9RHOB</name>
<proteinExistence type="predicted"/>
<dbReference type="PANTHER" id="PTHR43762">
    <property type="entry name" value="L-GULONOLACTONE OXIDASE"/>
    <property type="match status" value="1"/>
</dbReference>
<protein>
    <submittedName>
        <fullName evidence="4">FAD-binding protein</fullName>
    </submittedName>
</protein>
<dbReference type="SUPFAM" id="SSF56176">
    <property type="entry name" value="FAD-binding/transporter-associated domain-like"/>
    <property type="match status" value="1"/>
</dbReference>
<dbReference type="InterPro" id="IPR010031">
    <property type="entry name" value="FAD_lactone_oxidase-like"/>
</dbReference>
<dbReference type="GO" id="GO:0071949">
    <property type="term" value="F:FAD binding"/>
    <property type="evidence" value="ECO:0007669"/>
    <property type="project" value="InterPro"/>
</dbReference>
<dbReference type="PROSITE" id="PS51387">
    <property type="entry name" value="FAD_PCMH"/>
    <property type="match status" value="1"/>
</dbReference>
<keyword evidence="1" id="KW-0285">Flavoprotein</keyword>
<organism evidence="4 5">
    <name type="scientific">Oceanomicrobium pacificus</name>
    <dbReference type="NCBI Taxonomy" id="2692916"/>
    <lineage>
        <taxon>Bacteria</taxon>
        <taxon>Pseudomonadati</taxon>
        <taxon>Pseudomonadota</taxon>
        <taxon>Alphaproteobacteria</taxon>
        <taxon>Rhodobacterales</taxon>
        <taxon>Paracoccaceae</taxon>
        <taxon>Oceanomicrobium</taxon>
    </lineage>
</organism>
<dbReference type="PANTHER" id="PTHR43762:SF1">
    <property type="entry name" value="D-ARABINONO-1,4-LACTONE OXIDASE"/>
    <property type="match status" value="1"/>
</dbReference>
<feature type="domain" description="FAD-binding PCMH-type" evidence="3">
    <location>
        <begin position="14"/>
        <end position="181"/>
    </location>
</feature>
<dbReference type="InterPro" id="IPR016169">
    <property type="entry name" value="FAD-bd_PCMH_sub2"/>
</dbReference>
<dbReference type="GO" id="GO:0016899">
    <property type="term" value="F:oxidoreductase activity, acting on the CH-OH group of donors, oxygen as acceptor"/>
    <property type="evidence" value="ECO:0007669"/>
    <property type="project" value="InterPro"/>
</dbReference>